<name>A0ABU6P269_9BACI</name>
<keyword evidence="2" id="KW-1185">Reference proteome</keyword>
<organism evidence="1 2">
    <name type="scientific">Metabacillus fastidiosus</name>
    <dbReference type="NCBI Taxonomy" id="1458"/>
    <lineage>
        <taxon>Bacteria</taxon>
        <taxon>Bacillati</taxon>
        <taxon>Bacillota</taxon>
        <taxon>Bacilli</taxon>
        <taxon>Bacillales</taxon>
        <taxon>Bacillaceae</taxon>
        <taxon>Metabacillus</taxon>
    </lineage>
</organism>
<protein>
    <recommendedName>
        <fullName evidence="3">Lipoprotein</fullName>
    </recommendedName>
</protein>
<proteinExistence type="predicted"/>
<evidence type="ECO:0008006" key="3">
    <source>
        <dbReference type="Google" id="ProtNLM"/>
    </source>
</evidence>
<reference evidence="1 2" key="1">
    <citation type="submission" date="2023-03" db="EMBL/GenBank/DDBJ databases">
        <title>Bacillus Genome Sequencing.</title>
        <authorList>
            <person name="Dunlap C."/>
        </authorList>
    </citation>
    <scope>NUCLEOTIDE SEQUENCE [LARGE SCALE GENOMIC DNA]</scope>
    <source>
        <strain evidence="1 2">NRS-1717</strain>
    </source>
</reference>
<gene>
    <name evidence="1" type="ORF">P9271_14925</name>
</gene>
<sequence length="129" mass="15331">MKKYIIILVSTLFLFSCSSREHKKLQVEAQKVTDIIIESHDNSDIRIVTENEFLNDFFDRYPAPLSSRNKEIDNKSEELIQLLYLLKSLNSLYIKSKEYSLEYEVSKQQKEYSEILTKLNEEHNINIHE</sequence>
<evidence type="ECO:0000313" key="2">
    <source>
        <dbReference type="Proteomes" id="UP001342826"/>
    </source>
</evidence>
<evidence type="ECO:0000313" key="1">
    <source>
        <dbReference type="EMBL" id="MED4402609.1"/>
    </source>
</evidence>
<comment type="caution">
    <text evidence="1">The sequence shown here is derived from an EMBL/GenBank/DDBJ whole genome shotgun (WGS) entry which is preliminary data.</text>
</comment>
<accession>A0ABU6P269</accession>
<dbReference type="Proteomes" id="UP001342826">
    <property type="component" value="Unassembled WGS sequence"/>
</dbReference>
<dbReference type="EMBL" id="JARTFS010000012">
    <property type="protein sequence ID" value="MED4402609.1"/>
    <property type="molecule type" value="Genomic_DNA"/>
</dbReference>
<dbReference type="PROSITE" id="PS51257">
    <property type="entry name" value="PROKAR_LIPOPROTEIN"/>
    <property type="match status" value="1"/>
</dbReference>
<dbReference type="RefSeq" id="WP_066227350.1">
    <property type="nucleotide sequence ID" value="NZ_JARTFQ010000005.1"/>
</dbReference>
<dbReference type="GeneID" id="301140454"/>